<comment type="similarity">
    <text evidence="1 7">Belongs to the peptidase S24 family.</text>
</comment>
<feature type="domain" description="Peptidase S24/S26A/S26B/S26C" evidence="8">
    <location>
        <begin position="36"/>
        <end position="152"/>
    </location>
</feature>
<evidence type="ECO:0000256" key="5">
    <source>
        <dbReference type="ARBA" id="ARBA00023204"/>
    </source>
</evidence>
<evidence type="ECO:0000256" key="2">
    <source>
        <dbReference type="ARBA" id="ARBA00022763"/>
    </source>
</evidence>
<dbReference type="EMBL" id="AP015029">
    <property type="protein sequence ID" value="BAW24217.1"/>
    <property type="molecule type" value="Genomic_DNA"/>
</dbReference>
<dbReference type="InterPro" id="IPR015927">
    <property type="entry name" value="Peptidase_S24_S26A/B/C"/>
</dbReference>
<accession>A0A1L7NFH4</accession>
<keyword evidence="6" id="KW-0742">SOS response</keyword>
<dbReference type="AlphaFoldDB" id="A0A1L7NFH4"/>
<dbReference type="PANTHER" id="PTHR33516:SF2">
    <property type="entry name" value="LEXA REPRESSOR-RELATED"/>
    <property type="match status" value="1"/>
</dbReference>
<dbReference type="NCBIfam" id="NF007621">
    <property type="entry name" value="PRK10276.1"/>
    <property type="match status" value="1"/>
</dbReference>
<dbReference type="Proteomes" id="UP000218731">
    <property type="component" value="Chromosome 1"/>
</dbReference>
<keyword evidence="5" id="KW-0234">DNA repair</keyword>
<dbReference type="GO" id="GO:0006281">
    <property type="term" value="P:DNA repair"/>
    <property type="evidence" value="ECO:0007669"/>
    <property type="project" value="UniProtKB-KW"/>
</dbReference>
<dbReference type="CDD" id="cd06529">
    <property type="entry name" value="S24_LexA-like"/>
    <property type="match status" value="1"/>
</dbReference>
<evidence type="ECO:0000256" key="3">
    <source>
        <dbReference type="ARBA" id="ARBA00022801"/>
    </source>
</evidence>
<dbReference type="Pfam" id="PF00717">
    <property type="entry name" value="Peptidase_S24"/>
    <property type="match status" value="1"/>
</dbReference>
<dbReference type="SUPFAM" id="SSF51306">
    <property type="entry name" value="LexA/Signal peptidase"/>
    <property type="match status" value="1"/>
</dbReference>
<dbReference type="GO" id="GO:0016787">
    <property type="term" value="F:hydrolase activity"/>
    <property type="evidence" value="ECO:0007669"/>
    <property type="project" value="UniProtKB-KW"/>
</dbReference>
<dbReference type="InterPro" id="IPR050077">
    <property type="entry name" value="LexA_repressor"/>
</dbReference>
<dbReference type="PRINTS" id="PR00726">
    <property type="entry name" value="LEXASERPTASE"/>
</dbReference>
<keyword evidence="4 7" id="KW-0068">Autocatalytic cleavage</keyword>
<dbReference type="InterPro" id="IPR036286">
    <property type="entry name" value="LexA/Signal_pep-like_sf"/>
</dbReference>
<evidence type="ECO:0000256" key="1">
    <source>
        <dbReference type="ARBA" id="ARBA00007484"/>
    </source>
</evidence>
<dbReference type="PANTHER" id="PTHR33516">
    <property type="entry name" value="LEXA REPRESSOR"/>
    <property type="match status" value="1"/>
</dbReference>
<evidence type="ECO:0000256" key="4">
    <source>
        <dbReference type="ARBA" id="ARBA00022813"/>
    </source>
</evidence>
<evidence type="ECO:0000256" key="6">
    <source>
        <dbReference type="ARBA" id="ARBA00023236"/>
    </source>
</evidence>
<evidence type="ECO:0000256" key="7">
    <source>
        <dbReference type="RuleBase" id="RU003991"/>
    </source>
</evidence>
<name>A0A1L7NFH4_PSEPU</name>
<dbReference type="InterPro" id="IPR006197">
    <property type="entry name" value="Peptidase_S24_LexA"/>
</dbReference>
<reference evidence="9 10" key="1">
    <citation type="submission" date="2015-11" db="EMBL/GenBank/DDBJ databases">
        <title>Complete genome sequencing of a biphenyl-degrading bacterium, Pseudomonas putida KF715 (=NBRC110667).</title>
        <authorList>
            <person name="Suenaga H."/>
            <person name="Fujihara N."/>
            <person name="Watanabe T."/>
            <person name="Hirose J."/>
            <person name="Kimura N."/>
            <person name="Yamazoe A."/>
            <person name="Hosoyama A."/>
            <person name="Shimodaira J."/>
            <person name="Furukawa K."/>
        </authorList>
    </citation>
    <scope>NUCLEOTIDE SEQUENCE [LARGE SCALE GENOMIC DNA]</scope>
    <source>
        <strain evidence="9 10">KF715</strain>
    </source>
</reference>
<evidence type="ECO:0000313" key="9">
    <source>
        <dbReference type="EMBL" id="BAW24217.1"/>
    </source>
</evidence>
<protein>
    <submittedName>
        <fullName evidence="9">Peptidase S24, S26A and S26B</fullName>
    </submittedName>
</protein>
<dbReference type="GO" id="GO:0003677">
    <property type="term" value="F:DNA binding"/>
    <property type="evidence" value="ECO:0007669"/>
    <property type="project" value="InterPro"/>
</dbReference>
<dbReference type="InterPro" id="IPR039418">
    <property type="entry name" value="LexA-like"/>
</dbReference>
<dbReference type="GO" id="GO:0009432">
    <property type="term" value="P:SOS response"/>
    <property type="evidence" value="ECO:0007669"/>
    <property type="project" value="UniProtKB-KW"/>
</dbReference>
<keyword evidence="2" id="KW-0227">DNA damage</keyword>
<evidence type="ECO:0000259" key="8">
    <source>
        <dbReference type="Pfam" id="PF00717"/>
    </source>
</evidence>
<evidence type="ECO:0000313" key="10">
    <source>
        <dbReference type="Proteomes" id="UP000218731"/>
    </source>
</evidence>
<keyword evidence="3 7" id="KW-0378">Hydrolase</keyword>
<gene>
    <name evidence="9" type="ORF">KF715C_ch36440</name>
</gene>
<sequence>MHLMPDLLYIHTVCTGPFIMTITLLGAPAGGTEPLPLYSFHVPAGFPSPAADHLEGHISLDELFDLRAPHVYLVKVEGDSMQGAGIYSGDIVIVDRGREAGHGDVVIAAVNSEPVCKRLYRRDGVVILKSENPAYPPRYVMEGDELVIWGVVRYSVRDHAQ</sequence>
<organism evidence="9 10">
    <name type="scientific">Pseudomonas putida</name>
    <name type="common">Arthrobacter siderocapsulatus</name>
    <dbReference type="NCBI Taxonomy" id="303"/>
    <lineage>
        <taxon>Bacteria</taxon>
        <taxon>Pseudomonadati</taxon>
        <taxon>Pseudomonadota</taxon>
        <taxon>Gammaproteobacteria</taxon>
        <taxon>Pseudomonadales</taxon>
        <taxon>Pseudomonadaceae</taxon>
        <taxon>Pseudomonas</taxon>
    </lineage>
</organism>
<dbReference type="GO" id="GO:0006355">
    <property type="term" value="P:regulation of DNA-templated transcription"/>
    <property type="evidence" value="ECO:0007669"/>
    <property type="project" value="InterPro"/>
</dbReference>
<dbReference type="Gene3D" id="2.10.109.10">
    <property type="entry name" value="Umud Fragment, subunit A"/>
    <property type="match status" value="1"/>
</dbReference>
<proteinExistence type="inferred from homology"/>